<evidence type="ECO:0000313" key="4">
    <source>
        <dbReference type="Proteomes" id="UP000230233"/>
    </source>
</evidence>
<feature type="domain" description="7TM GPCR serpentine receptor class x (Srx)" evidence="2">
    <location>
        <begin position="4"/>
        <end position="103"/>
    </location>
</feature>
<dbReference type="AlphaFoldDB" id="A0A2G5T4T0"/>
<keyword evidence="1" id="KW-1133">Transmembrane helix</keyword>
<feature type="transmembrane region" description="Helical" evidence="1">
    <location>
        <begin position="80"/>
        <end position="104"/>
    </location>
</feature>
<dbReference type="Pfam" id="PF10328">
    <property type="entry name" value="7TM_GPCR_Srx"/>
    <property type="match status" value="1"/>
</dbReference>
<name>A0A2G5T4T0_9PELO</name>
<organism evidence="3 4">
    <name type="scientific">Caenorhabditis nigoni</name>
    <dbReference type="NCBI Taxonomy" id="1611254"/>
    <lineage>
        <taxon>Eukaryota</taxon>
        <taxon>Metazoa</taxon>
        <taxon>Ecdysozoa</taxon>
        <taxon>Nematoda</taxon>
        <taxon>Chromadorea</taxon>
        <taxon>Rhabditida</taxon>
        <taxon>Rhabditina</taxon>
        <taxon>Rhabditomorpha</taxon>
        <taxon>Rhabditoidea</taxon>
        <taxon>Rhabditidae</taxon>
        <taxon>Peloderinae</taxon>
        <taxon>Caenorhabditis</taxon>
    </lineage>
</organism>
<comment type="caution">
    <text evidence="3">The sequence shown here is derived from an EMBL/GenBank/DDBJ whole genome shotgun (WGS) entry which is preliminary data.</text>
</comment>
<keyword evidence="1" id="KW-0812">Transmembrane</keyword>
<keyword evidence="4" id="KW-1185">Reference proteome</keyword>
<dbReference type="InterPro" id="IPR019430">
    <property type="entry name" value="7TM_GPCR_serpentine_rcpt_Srx"/>
</dbReference>
<dbReference type="OrthoDB" id="5850635at2759"/>
<feature type="transmembrane region" description="Helical" evidence="1">
    <location>
        <begin position="49"/>
        <end position="68"/>
    </location>
</feature>
<sequence length="133" mass="15057">MDSFVIYSIPVLAVISNGFNVIIFGKLVKDKMTGISENQKQQRRMKWQAMYIQTVIQDFLPVMDIINFNLISGLINSPLWYFVFSTLSFVCIYTIDGAVMMFFYTNFGVYCCGGKGPKKSSTFVSGVQNVRAI</sequence>
<accession>A0A2G5T4T0</accession>
<gene>
    <name evidence="3" type="primary">Cnig_chr_V.g16380</name>
    <name evidence="3" type="ORF">B9Z55_016380</name>
</gene>
<dbReference type="PANTHER" id="PTHR46611">
    <property type="entry name" value="SERPENTINE RECEPTOR, CLASS X-RELATED"/>
    <property type="match status" value="1"/>
</dbReference>
<keyword evidence="1" id="KW-0472">Membrane</keyword>
<dbReference type="Proteomes" id="UP000230233">
    <property type="component" value="Chromosome V"/>
</dbReference>
<dbReference type="EMBL" id="PDUG01000005">
    <property type="protein sequence ID" value="PIC22260.1"/>
    <property type="molecule type" value="Genomic_DNA"/>
</dbReference>
<proteinExistence type="predicted"/>
<reference evidence="4" key="1">
    <citation type="submission" date="2017-10" db="EMBL/GenBank/DDBJ databases">
        <title>Rapid genome shrinkage in a self-fertile nematode reveals novel sperm competition proteins.</title>
        <authorList>
            <person name="Yin D."/>
            <person name="Schwarz E.M."/>
            <person name="Thomas C.G."/>
            <person name="Felde R.L."/>
            <person name="Korf I.F."/>
            <person name="Cutter A.D."/>
            <person name="Schartner C.M."/>
            <person name="Ralston E.J."/>
            <person name="Meyer B.J."/>
            <person name="Haag E.S."/>
        </authorList>
    </citation>
    <scope>NUCLEOTIDE SEQUENCE [LARGE SCALE GENOMIC DNA]</scope>
    <source>
        <strain evidence="4">JU1422</strain>
    </source>
</reference>
<evidence type="ECO:0000259" key="2">
    <source>
        <dbReference type="Pfam" id="PF10328"/>
    </source>
</evidence>
<feature type="transmembrane region" description="Helical" evidence="1">
    <location>
        <begin position="6"/>
        <end position="28"/>
    </location>
</feature>
<evidence type="ECO:0000313" key="3">
    <source>
        <dbReference type="EMBL" id="PIC22260.1"/>
    </source>
</evidence>
<evidence type="ECO:0000256" key="1">
    <source>
        <dbReference type="SAM" id="Phobius"/>
    </source>
</evidence>
<protein>
    <recommendedName>
        <fullName evidence="2">7TM GPCR serpentine receptor class x (Srx) domain-containing protein</fullName>
    </recommendedName>
</protein>
<dbReference type="PANTHER" id="PTHR46611:SF6">
    <property type="entry name" value="G-PROTEIN COUPLED RECEPTORS FAMILY 1 PROFILE DOMAIN-CONTAINING PROTEIN"/>
    <property type="match status" value="1"/>
</dbReference>